<dbReference type="Proteomes" id="UP001183817">
    <property type="component" value="Unassembled WGS sequence"/>
</dbReference>
<dbReference type="InterPro" id="IPR023750">
    <property type="entry name" value="RbsD-like_sf"/>
</dbReference>
<evidence type="ECO:0000313" key="8">
    <source>
        <dbReference type="Proteomes" id="UP001183817"/>
    </source>
</evidence>
<dbReference type="RefSeq" id="WP_302263952.1">
    <property type="nucleotide sequence ID" value="NZ_BAAAWO010000001.1"/>
</dbReference>
<dbReference type="Gene3D" id="3.40.1650.10">
    <property type="entry name" value="RbsD-like domain"/>
    <property type="match status" value="1"/>
</dbReference>
<keyword evidence="3 6" id="KW-0963">Cytoplasm</keyword>
<sequence length="134" mass="14565">MRKNNGTLNPALSRVISETGHTDEIVITDAGLPIPASVERIDFALKPGTPGFLEVLDVVLNEMEVEGVVLAREVQDQSPAMFSEIKSRFDELGIALQLIPHTEFKERTKGARAAVRSGETTSYANVILQAGVVY</sequence>
<evidence type="ECO:0000313" key="7">
    <source>
        <dbReference type="EMBL" id="MDR7358781.1"/>
    </source>
</evidence>
<dbReference type="EC" id="5.4.99.62" evidence="2 6"/>
<keyword evidence="4 6" id="KW-0413">Isomerase</keyword>
<organism evidence="7 8">
    <name type="scientific">Paeniglutamicibacter sulfureus</name>
    <dbReference type="NCBI Taxonomy" id="43666"/>
    <lineage>
        <taxon>Bacteria</taxon>
        <taxon>Bacillati</taxon>
        <taxon>Actinomycetota</taxon>
        <taxon>Actinomycetes</taxon>
        <taxon>Micrococcales</taxon>
        <taxon>Micrococcaceae</taxon>
        <taxon>Paeniglutamicibacter</taxon>
    </lineage>
</organism>
<dbReference type="GO" id="GO:0062193">
    <property type="term" value="F:D-ribose pyranase activity"/>
    <property type="evidence" value="ECO:0007669"/>
    <property type="project" value="UniProtKB-EC"/>
</dbReference>
<comment type="pathway">
    <text evidence="6">Carbohydrate metabolism; D-ribose degradation; D-ribose 5-phosphate from beta-D-ribopyranose: step 1/2.</text>
</comment>
<comment type="subcellular location">
    <subcellularLocation>
        <location evidence="6">Cytoplasm</location>
    </subcellularLocation>
</comment>
<reference evidence="7 8" key="1">
    <citation type="submission" date="2023-07" db="EMBL/GenBank/DDBJ databases">
        <title>Sequencing the genomes of 1000 actinobacteria strains.</title>
        <authorList>
            <person name="Klenk H.-P."/>
        </authorList>
    </citation>
    <scope>NUCLEOTIDE SEQUENCE [LARGE SCALE GENOMIC DNA]</scope>
    <source>
        <strain evidence="7 8">DSM 20167</strain>
    </source>
</reference>
<dbReference type="PANTHER" id="PTHR37831:SF1">
    <property type="entry name" value="D-RIBOSE PYRANASE"/>
    <property type="match status" value="1"/>
</dbReference>
<keyword evidence="5 6" id="KW-0119">Carbohydrate metabolism</keyword>
<evidence type="ECO:0000256" key="4">
    <source>
        <dbReference type="ARBA" id="ARBA00023235"/>
    </source>
</evidence>
<dbReference type="EMBL" id="JAVDYI010000001">
    <property type="protein sequence ID" value="MDR7358781.1"/>
    <property type="molecule type" value="Genomic_DNA"/>
</dbReference>
<evidence type="ECO:0000256" key="1">
    <source>
        <dbReference type="ARBA" id="ARBA00000223"/>
    </source>
</evidence>
<comment type="similarity">
    <text evidence="6">Belongs to the RbsD / FucU family. RbsD subfamily.</text>
</comment>
<dbReference type="NCBIfam" id="NF008761">
    <property type="entry name" value="PRK11797.1"/>
    <property type="match status" value="1"/>
</dbReference>
<feature type="binding site" evidence="6">
    <location>
        <position position="29"/>
    </location>
    <ligand>
        <name>substrate</name>
    </ligand>
</feature>
<name>A0ABU2BKL2_9MICC</name>
<evidence type="ECO:0000256" key="2">
    <source>
        <dbReference type="ARBA" id="ARBA00012862"/>
    </source>
</evidence>
<dbReference type="PANTHER" id="PTHR37831">
    <property type="entry name" value="D-RIBOSE PYRANASE"/>
    <property type="match status" value="1"/>
</dbReference>
<protein>
    <recommendedName>
        <fullName evidence="2 6">D-ribose pyranase</fullName>
        <ecNumber evidence="2 6">5.4.99.62</ecNumber>
    </recommendedName>
</protein>
<evidence type="ECO:0000256" key="6">
    <source>
        <dbReference type="HAMAP-Rule" id="MF_01661"/>
    </source>
</evidence>
<feature type="binding site" evidence="6">
    <location>
        <position position="101"/>
    </location>
    <ligand>
        <name>substrate</name>
    </ligand>
</feature>
<dbReference type="InterPro" id="IPR007721">
    <property type="entry name" value="RbsD_FucU"/>
</dbReference>
<comment type="caution">
    <text evidence="7">The sequence shown here is derived from an EMBL/GenBank/DDBJ whole genome shotgun (WGS) entry which is preliminary data.</text>
</comment>
<gene>
    <name evidence="6" type="primary">rbsD</name>
    <name evidence="7" type="ORF">J2S64_002472</name>
</gene>
<dbReference type="Pfam" id="PF05025">
    <property type="entry name" value="RbsD_FucU"/>
    <property type="match status" value="1"/>
</dbReference>
<dbReference type="HAMAP" id="MF_01661">
    <property type="entry name" value="D_rib_pyranase"/>
    <property type="match status" value="1"/>
</dbReference>
<comment type="function">
    <text evidence="6">Catalyzes the interconversion of beta-pyran and beta-furan forms of D-ribose.</text>
</comment>
<keyword evidence="8" id="KW-1185">Reference proteome</keyword>
<feature type="active site" description="Proton donor" evidence="6">
    <location>
        <position position="21"/>
    </location>
</feature>
<comment type="catalytic activity">
    <reaction evidence="1 6">
        <text>beta-D-ribopyranose = beta-D-ribofuranose</text>
        <dbReference type="Rhea" id="RHEA:25432"/>
        <dbReference type="ChEBI" id="CHEBI:27476"/>
        <dbReference type="ChEBI" id="CHEBI:47002"/>
        <dbReference type="EC" id="5.4.99.62"/>
    </reaction>
</comment>
<dbReference type="InterPro" id="IPR023064">
    <property type="entry name" value="D-ribose_pyranase"/>
</dbReference>
<accession>A0ABU2BKL2</accession>
<dbReference type="SUPFAM" id="SSF102546">
    <property type="entry name" value="RbsD-like"/>
    <property type="match status" value="1"/>
</dbReference>
<proteinExistence type="inferred from homology"/>
<comment type="subunit">
    <text evidence="6">Homodecamer.</text>
</comment>
<evidence type="ECO:0000256" key="3">
    <source>
        <dbReference type="ARBA" id="ARBA00022490"/>
    </source>
</evidence>
<evidence type="ECO:0000256" key="5">
    <source>
        <dbReference type="ARBA" id="ARBA00023277"/>
    </source>
</evidence>
<feature type="binding site" evidence="6">
    <location>
        <begin position="123"/>
        <end position="125"/>
    </location>
    <ligand>
        <name>substrate</name>
    </ligand>
</feature>